<evidence type="ECO:0000256" key="2">
    <source>
        <dbReference type="ARBA" id="ARBA00023015"/>
    </source>
</evidence>
<dbReference type="PANTHER" id="PTHR30537">
    <property type="entry name" value="HTH-TYPE TRANSCRIPTIONAL REGULATOR"/>
    <property type="match status" value="1"/>
</dbReference>
<dbReference type="Gene3D" id="1.10.10.10">
    <property type="entry name" value="Winged helix-like DNA-binding domain superfamily/Winged helix DNA-binding domain"/>
    <property type="match status" value="1"/>
</dbReference>
<comment type="similarity">
    <text evidence="1">Belongs to the LysR transcriptional regulatory family.</text>
</comment>
<keyword evidence="4" id="KW-0804">Transcription</keyword>
<proteinExistence type="inferred from homology"/>
<dbReference type="Proteomes" id="UP000464787">
    <property type="component" value="Chromosome"/>
</dbReference>
<dbReference type="SUPFAM" id="SSF46785">
    <property type="entry name" value="Winged helix' DNA-binding domain"/>
    <property type="match status" value="1"/>
</dbReference>
<dbReference type="InterPro" id="IPR036390">
    <property type="entry name" value="WH_DNA-bd_sf"/>
</dbReference>
<dbReference type="InterPro" id="IPR000847">
    <property type="entry name" value="LysR_HTH_N"/>
</dbReference>
<name>A0A857J4P7_9BURK</name>
<feature type="domain" description="HTH lysR-type" evidence="5">
    <location>
        <begin position="13"/>
        <end position="70"/>
    </location>
</feature>
<dbReference type="InterPro" id="IPR058163">
    <property type="entry name" value="LysR-type_TF_proteobact-type"/>
</dbReference>
<dbReference type="FunFam" id="1.10.10.10:FF:000001">
    <property type="entry name" value="LysR family transcriptional regulator"/>
    <property type="match status" value="1"/>
</dbReference>
<dbReference type="InterPro" id="IPR036388">
    <property type="entry name" value="WH-like_DNA-bd_sf"/>
</dbReference>
<reference evidence="6 7" key="1">
    <citation type="submission" date="2020-01" db="EMBL/GenBank/DDBJ databases">
        <title>Genome sequencing of strain KACC 21265.</title>
        <authorList>
            <person name="Heo J."/>
            <person name="Kim S.-J."/>
            <person name="Kim J.-S."/>
            <person name="Hong S.-B."/>
            <person name="Kwon S.-W."/>
        </authorList>
    </citation>
    <scope>NUCLEOTIDE SEQUENCE [LARGE SCALE GENOMIC DNA]</scope>
    <source>
        <strain evidence="6 7">KACC 21265</strain>
    </source>
</reference>
<keyword evidence="2" id="KW-0805">Transcription regulation</keyword>
<keyword evidence="7" id="KW-1185">Reference proteome</keyword>
<dbReference type="EMBL" id="CP047650">
    <property type="protein sequence ID" value="QHI98079.1"/>
    <property type="molecule type" value="Genomic_DNA"/>
</dbReference>
<dbReference type="Gene3D" id="3.40.190.290">
    <property type="match status" value="1"/>
</dbReference>
<dbReference type="KEGG" id="xyk:GT347_08775"/>
<evidence type="ECO:0000259" key="5">
    <source>
        <dbReference type="PROSITE" id="PS50931"/>
    </source>
</evidence>
<dbReference type="GO" id="GO:0003700">
    <property type="term" value="F:DNA-binding transcription factor activity"/>
    <property type="evidence" value="ECO:0007669"/>
    <property type="project" value="InterPro"/>
</dbReference>
<dbReference type="SUPFAM" id="SSF53850">
    <property type="entry name" value="Periplasmic binding protein-like II"/>
    <property type="match status" value="1"/>
</dbReference>
<keyword evidence="3" id="KW-0238">DNA-binding</keyword>
<dbReference type="PROSITE" id="PS50931">
    <property type="entry name" value="HTH_LYSR"/>
    <property type="match status" value="1"/>
</dbReference>
<evidence type="ECO:0000313" key="7">
    <source>
        <dbReference type="Proteomes" id="UP000464787"/>
    </source>
</evidence>
<dbReference type="CDD" id="cd08473">
    <property type="entry name" value="PBP2_CrgA_like_4"/>
    <property type="match status" value="1"/>
</dbReference>
<evidence type="ECO:0000256" key="3">
    <source>
        <dbReference type="ARBA" id="ARBA00023125"/>
    </source>
</evidence>
<gene>
    <name evidence="6" type="ORF">GT347_08775</name>
</gene>
<evidence type="ECO:0000313" key="6">
    <source>
        <dbReference type="EMBL" id="QHI98079.1"/>
    </source>
</evidence>
<protein>
    <submittedName>
        <fullName evidence="6">LysR family transcriptional regulator</fullName>
    </submittedName>
</protein>
<evidence type="ECO:0000256" key="4">
    <source>
        <dbReference type="ARBA" id="ARBA00023163"/>
    </source>
</evidence>
<evidence type="ECO:0000256" key="1">
    <source>
        <dbReference type="ARBA" id="ARBA00009437"/>
    </source>
</evidence>
<dbReference type="GO" id="GO:0006351">
    <property type="term" value="P:DNA-templated transcription"/>
    <property type="evidence" value="ECO:0007669"/>
    <property type="project" value="TreeGrafter"/>
</dbReference>
<dbReference type="Pfam" id="PF00126">
    <property type="entry name" value="HTH_1"/>
    <property type="match status" value="1"/>
</dbReference>
<dbReference type="Pfam" id="PF03466">
    <property type="entry name" value="LysR_substrate"/>
    <property type="match status" value="1"/>
</dbReference>
<sequence>MKTQAAQLPEELPDLNDMAYFAKVVEYGGFSAAARALGLQTSLLSRRLSALEARLGVRLLQRSTRRIALTDVGHQYLQHCKALMAEAQSAQAVIEATHETPRGLVRMSCPLGFLENGVGRILARYLADWPEVRLQVEASNRRVDVIEEGFDIALRVRRPPLEDSGLVVRTLISGGAILVGSPALLDRCGRPASLEDLERMPSMGFGWVAGRHSWHLVAPDGSTHVHAHTPRLTVDDFTTLRQAALDGVGIVSLPAYVVRQALAEGTLEQVLPQCHLGEGIAHAVFPTRLGLSPAVRLLIDALVEGFATSIRI</sequence>
<dbReference type="PANTHER" id="PTHR30537:SF31">
    <property type="entry name" value="TRANSCRIPTIONAL REGULATOR, LYSR FAMILY"/>
    <property type="match status" value="1"/>
</dbReference>
<dbReference type="AlphaFoldDB" id="A0A857J4P7"/>
<dbReference type="RefSeq" id="WP_160551596.1">
    <property type="nucleotide sequence ID" value="NZ_CP047650.1"/>
</dbReference>
<dbReference type="GO" id="GO:0043565">
    <property type="term" value="F:sequence-specific DNA binding"/>
    <property type="evidence" value="ECO:0007669"/>
    <property type="project" value="TreeGrafter"/>
</dbReference>
<dbReference type="InterPro" id="IPR005119">
    <property type="entry name" value="LysR_subst-bd"/>
</dbReference>
<accession>A0A857J4P7</accession>
<organism evidence="6 7">
    <name type="scientific">Xylophilus rhododendri</name>
    <dbReference type="NCBI Taxonomy" id="2697032"/>
    <lineage>
        <taxon>Bacteria</taxon>
        <taxon>Pseudomonadati</taxon>
        <taxon>Pseudomonadota</taxon>
        <taxon>Betaproteobacteria</taxon>
        <taxon>Burkholderiales</taxon>
        <taxon>Xylophilus</taxon>
    </lineage>
</organism>